<evidence type="ECO:0000313" key="2">
    <source>
        <dbReference type="EMBL" id="PIY89129.1"/>
    </source>
</evidence>
<dbReference type="CDD" id="cd07033">
    <property type="entry name" value="TPP_PYR_DXS_TK_like"/>
    <property type="match status" value="1"/>
</dbReference>
<dbReference type="Proteomes" id="UP000230767">
    <property type="component" value="Unassembled WGS sequence"/>
</dbReference>
<dbReference type="AlphaFoldDB" id="A0A2M7R7K7"/>
<reference evidence="3" key="1">
    <citation type="submission" date="2017-09" db="EMBL/GenBank/DDBJ databases">
        <title>Depth-based differentiation of microbial function through sediment-hosted aquifers and enrichment of novel symbionts in the deep terrestrial subsurface.</title>
        <authorList>
            <person name="Probst A.J."/>
            <person name="Ladd B."/>
            <person name="Jarett J.K."/>
            <person name="Geller-Mcgrath D.E."/>
            <person name="Sieber C.M.K."/>
            <person name="Emerson J.B."/>
            <person name="Anantharaman K."/>
            <person name="Thomas B.C."/>
            <person name="Malmstrom R."/>
            <person name="Stieglmeier M."/>
            <person name="Klingl A."/>
            <person name="Woyke T."/>
            <person name="Ryan C.M."/>
            <person name="Banfield J.F."/>
        </authorList>
    </citation>
    <scope>NUCLEOTIDE SEQUENCE [LARGE SCALE GENOMIC DNA]</scope>
</reference>
<proteinExistence type="predicted"/>
<feature type="non-terminal residue" evidence="2">
    <location>
        <position position="97"/>
    </location>
</feature>
<sequence>MRTAFINTLTKLAQKDKRIYLLTGDLGFSVFENFMKKFPNRFLNCGVAEQNMMGVAAGLALSGKKPYVYSIIPFVTVRCLEQIRNDICYQNLDVKIV</sequence>
<dbReference type="PANTHER" id="PTHR43825">
    <property type="entry name" value="PYRUVATE DEHYDROGENASE E1 COMPONENT"/>
    <property type="match status" value="1"/>
</dbReference>
<dbReference type="InterPro" id="IPR005475">
    <property type="entry name" value="Transketolase-like_Pyr-bd"/>
</dbReference>
<dbReference type="Gene3D" id="3.40.50.970">
    <property type="match status" value="1"/>
</dbReference>
<dbReference type="InterPro" id="IPR051157">
    <property type="entry name" value="PDH/Transketolase"/>
</dbReference>
<evidence type="ECO:0000313" key="3">
    <source>
        <dbReference type="Proteomes" id="UP000230767"/>
    </source>
</evidence>
<dbReference type="PANTHER" id="PTHR43825:SF5">
    <property type="entry name" value="HYPOTHETICAL TRANSKETOLASE FAMILY PROTEIN"/>
    <property type="match status" value="1"/>
</dbReference>
<dbReference type="EMBL" id="PFLW01000048">
    <property type="protein sequence ID" value="PIY89129.1"/>
    <property type="molecule type" value="Genomic_DNA"/>
</dbReference>
<name>A0A2M7R7K7_9BACT</name>
<dbReference type="Pfam" id="PF02779">
    <property type="entry name" value="Transket_pyr"/>
    <property type="match status" value="1"/>
</dbReference>
<comment type="caution">
    <text evidence="2">The sequence shown here is derived from an EMBL/GenBank/DDBJ whole genome shotgun (WGS) entry which is preliminary data.</text>
</comment>
<accession>A0A2M7R7K7</accession>
<gene>
    <name evidence="2" type="ORF">COY73_01920</name>
</gene>
<dbReference type="InterPro" id="IPR029061">
    <property type="entry name" value="THDP-binding"/>
</dbReference>
<feature type="domain" description="Transketolase-like pyrimidine-binding" evidence="1">
    <location>
        <begin position="1"/>
        <end position="96"/>
    </location>
</feature>
<dbReference type="SUPFAM" id="SSF52518">
    <property type="entry name" value="Thiamin diphosphate-binding fold (THDP-binding)"/>
    <property type="match status" value="1"/>
</dbReference>
<evidence type="ECO:0000259" key="1">
    <source>
        <dbReference type="Pfam" id="PF02779"/>
    </source>
</evidence>
<protein>
    <recommendedName>
        <fullName evidence="1">Transketolase-like pyrimidine-binding domain-containing protein</fullName>
    </recommendedName>
</protein>
<organism evidence="2 3">
    <name type="scientific">Candidatus Nealsonbacteria bacterium CG_4_10_14_0_8_um_filter_37_14</name>
    <dbReference type="NCBI Taxonomy" id="1974684"/>
    <lineage>
        <taxon>Bacteria</taxon>
        <taxon>Candidatus Nealsoniibacteriota</taxon>
    </lineage>
</organism>